<reference evidence="1" key="4">
    <citation type="submission" date="2025-09" db="UniProtKB">
        <authorList>
            <consortium name="Ensembl"/>
        </authorList>
    </citation>
    <scope>IDENTIFICATION</scope>
</reference>
<reference evidence="2" key="1">
    <citation type="journal article" date="2002" name="Science">
        <title>The draft genome of Ciona intestinalis: insights into chordate and vertebrate origins.</title>
        <authorList>
            <person name="Dehal P."/>
            <person name="Satou Y."/>
            <person name="Campbell R.K."/>
            <person name="Chapman J."/>
            <person name="Degnan B."/>
            <person name="De Tomaso A."/>
            <person name="Davidson B."/>
            <person name="Di Gregorio A."/>
            <person name="Gelpke M."/>
            <person name="Goodstein D.M."/>
            <person name="Harafuji N."/>
            <person name="Hastings K.E."/>
            <person name="Ho I."/>
            <person name="Hotta K."/>
            <person name="Huang W."/>
            <person name="Kawashima T."/>
            <person name="Lemaire P."/>
            <person name="Martinez D."/>
            <person name="Meinertzhagen I.A."/>
            <person name="Necula S."/>
            <person name="Nonaka M."/>
            <person name="Putnam N."/>
            <person name="Rash S."/>
            <person name="Saiga H."/>
            <person name="Satake M."/>
            <person name="Terry A."/>
            <person name="Yamada L."/>
            <person name="Wang H.G."/>
            <person name="Awazu S."/>
            <person name="Azumi K."/>
            <person name="Boore J."/>
            <person name="Branno M."/>
            <person name="Chin-Bow S."/>
            <person name="DeSantis R."/>
            <person name="Doyle S."/>
            <person name="Francino P."/>
            <person name="Keys D.N."/>
            <person name="Haga S."/>
            <person name="Hayashi H."/>
            <person name="Hino K."/>
            <person name="Imai K.S."/>
            <person name="Inaba K."/>
            <person name="Kano S."/>
            <person name="Kobayashi K."/>
            <person name="Kobayashi M."/>
            <person name="Lee B.I."/>
            <person name="Makabe K.W."/>
            <person name="Manohar C."/>
            <person name="Matassi G."/>
            <person name="Medina M."/>
            <person name="Mochizuki Y."/>
            <person name="Mount S."/>
            <person name="Morishita T."/>
            <person name="Miura S."/>
            <person name="Nakayama A."/>
            <person name="Nishizaka S."/>
            <person name="Nomoto H."/>
            <person name="Ohta F."/>
            <person name="Oishi K."/>
            <person name="Rigoutsos I."/>
            <person name="Sano M."/>
            <person name="Sasaki A."/>
            <person name="Sasakura Y."/>
            <person name="Shoguchi E."/>
            <person name="Shin-i T."/>
            <person name="Spagnuolo A."/>
            <person name="Stainier D."/>
            <person name="Suzuki M.M."/>
            <person name="Tassy O."/>
            <person name="Takatori N."/>
            <person name="Tokuoka M."/>
            <person name="Yagi K."/>
            <person name="Yoshizaki F."/>
            <person name="Wada S."/>
            <person name="Zhang C."/>
            <person name="Hyatt P.D."/>
            <person name="Larimer F."/>
            <person name="Detter C."/>
            <person name="Doggett N."/>
            <person name="Glavina T."/>
            <person name="Hawkins T."/>
            <person name="Richardson P."/>
            <person name="Lucas S."/>
            <person name="Kohara Y."/>
            <person name="Levine M."/>
            <person name="Satoh N."/>
            <person name="Rokhsar D.S."/>
        </authorList>
    </citation>
    <scope>NUCLEOTIDE SEQUENCE [LARGE SCALE GENOMIC DNA]</scope>
</reference>
<dbReference type="GeneID" id="100179113"/>
<protein>
    <submittedName>
        <fullName evidence="1">Uncharacterized LOC100179113</fullName>
    </submittedName>
</protein>
<reference evidence="1" key="2">
    <citation type="journal article" date="2008" name="Genome Biol.">
        <title>Improved genome assembly and evidence-based global gene model set for the chordate Ciona intestinalis: new insight into intron and operon populations.</title>
        <authorList>
            <person name="Satou Y."/>
            <person name="Mineta K."/>
            <person name="Ogasawara M."/>
            <person name="Sasakura Y."/>
            <person name="Shoguchi E."/>
            <person name="Ueno K."/>
            <person name="Yamada L."/>
            <person name="Matsumoto J."/>
            <person name="Wasserscheid J."/>
            <person name="Dewar K."/>
            <person name="Wiley G.B."/>
            <person name="Macmil S.L."/>
            <person name="Roe B.A."/>
            <person name="Zeller R.W."/>
            <person name="Hastings K.E."/>
            <person name="Lemaire P."/>
            <person name="Lindquist E."/>
            <person name="Endo T."/>
            <person name="Hotta K."/>
            <person name="Inaba K."/>
        </authorList>
    </citation>
    <scope>NUCLEOTIDE SEQUENCE [LARGE SCALE GENOMIC DNA]</scope>
    <source>
        <strain evidence="1">wild type</strain>
    </source>
</reference>
<accession>H2XL97</accession>
<dbReference type="OrthoDB" id="10630624at2759"/>
<organism evidence="1 2">
    <name type="scientific">Ciona intestinalis</name>
    <name type="common">Transparent sea squirt</name>
    <name type="synonym">Ascidia intestinalis</name>
    <dbReference type="NCBI Taxonomy" id="7719"/>
    <lineage>
        <taxon>Eukaryota</taxon>
        <taxon>Metazoa</taxon>
        <taxon>Chordata</taxon>
        <taxon>Tunicata</taxon>
        <taxon>Ascidiacea</taxon>
        <taxon>Phlebobranchia</taxon>
        <taxon>Cionidae</taxon>
        <taxon>Ciona</taxon>
    </lineage>
</organism>
<name>A0A1W3JMX0_CIOIN</name>
<accession>A0A1W3JMX0</accession>
<keyword evidence="2" id="KW-1185">Reference proteome</keyword>
<dbReference type="GeneTree" id="ENSGT00390000004210"/>
<dbReference type="RefSeq" id="XP_002126370.1">
    <property type="nucleotide sequence ID" value="XM_002126334.5"/>
</dbReference>
<reference evidence="1" key="3">
    <citation type="submission" date="2025-08" db="UniProtKB">
        <authorList>
            <consortium name="Ensembl"/>
        </authorList>
    </citation>
    <scope>IDENTIFICATION</scope>
</reference>
<sequence length="217" mass="23406">MSTQNDATPSPSNPNVVRQTTLPPNMKLPAGITINNIPADCRFYTHQWDNKGKVVQSNLQIGNQNFDVTGQPFHKVVDNKFTITGSNVGNMIVGPRGPVNITSKQDVYEKGAKKTAIGISGGEFTNTNIGGKAVYNNQGAVIAGGGSGALRSETIKQMWATYNVSKALLTILKKGVTTEQLTQLLQKGFTLITILNAVEKKADEKQVQNLVNSMLNF</sequence>
<dbReference type="AlphaFoldDB" id="A0A1W3JMX0"/>
<evidence type="ECO:0000313" key="1">
    <source>
        <dbReference type="Ensembl" id="ENSCINP00000030429.1"/>
    </source>
</evidence>
<dbReference type="InParanoid" id="A0A1W3JMX0"/>
<dbReference type="EMBL" id="EAAA01001980">
    <property type="status" value="NOT_ANNOTATED_CDS"/>
    <property type="molecule type" value="Genomic_DNA"/>
</dbReference>
<dbReference type="KEGG" id="cin:100179113"/>
<dbReference type="Ensembl" id="ENSCINT00000037104.1">
    <property type="protein sequence ID" value="ENSCINP00000030429.1"/>
    <property type="gene ID" value="ENSCING00000023769.1"/>
</dbReference>
<evidence type="ECO:0000313" key="2">
    <source>
        <dbReference type="Proteomes" id="UP000008144"/>
    </source>
</evidence>
<gene>
    <name evidence="1" type="primary">LOC100179113</name>
</gene>
<proteinExistence type="predicted"/>
<dbReference type="EMBL" id="EAAA01001979">
    <property type="status" value="NOT_ANNOTATED_CDS"/>
    <property type="molecule type" value="Genomic_DNA"/>
</dbReference>
<dbReference type="Proteomes" id="UP000008144">
    <property type="component" value="Chromosome 4"/>
</dbReference>